<feature type="domain" description="SCP" evidence="2">
    <location>
        <begin position="43"/>
        <end position="114"/>
    </location>
</feature>
<dbReference type="EMBL" id="JAVFWL010000003">
    <property type="protein sequence ID" value="KAK6740920.1"/>
    <property type="molecule type" value="Genomic_DNA"/>
</dbReference>
<dbReference type="InterPro" id="IPR014044">
    <property type="entry name" value="CAP_dom"/>
</dbReference>
<reference evidence="3 4" key="1">
    <citation type="submission" date="2023-08" db="EMBL/GenBank/DDBJ databases">
        <title>A Necator americanus chromosomal reference genome.</title>
        <authorList>
            <person name="Ilik V."/>
            <person name="Petrzelkova K.J."/>
            <person name="Pardy F."/>
            <person name="Fuh T."/>
            <person name="Niatou-Singa F.S."/>
            <person name="Gouil Q."/>
            <person name="Baker L."/>
            <person name="Ritchie M.E."/>
            <person name="Jex A.R."/>
            <person name="Gazzola D."/>
            <person name="Li H."/>
            <person name="Toshio Fujiwara R."/>
            <person name="Zhan B."/>
            <person name="Aroian R.V."/>
            <person name="Pafco B."/>
            <person name="Schwarz E.M."/>
        </authorList>
    </citation>
    <scope>NUCLEOTIDE SEQUENCE [LARGE SCALE GENOMIC DNA]</scope>
    <source>
        <strain evidence="3 4">Aroian</strain>
        <tissue evidence="3">Whole animal</tissue>
    </source>
</reference>
<dbReference type="Proteomes" id="UP001303046">
    <property type="component" value="Unassembled WGS sequence"/>
</dbReference>
<keyword evidence="4" id="KW-1185">Reference proteome</keyword>
<dbReference type="Pfam" id="PF00188">
    <property type="entry name" value="CAP"/>
    <property type="match status" value="1"/>
</dbReference>
<dbReference type="SUPFAM" id="SSF55797">
    <property type="entry name" value="PR-1-like"/>
    <property type="match status" value="1"/>
</dbReference>
<sequence length="145" mass="16091">MQPAYISLLFLPFLLNSFYVFAGNICDGAQFAAFTNDERQALLDAHNDLRKNIADGKQDSKDGKLPSAKNMYQLKYICRMEKMLQAELDKCTGSATLTSQYGQNILTARQDVDAIRMISAATQHPLLHKVVRYGIPLAESSEASA</sequence>
<feature type="signal peptide" evidence="1">
    <location>
        <begin position="1"/>
        <end position="22"/>
    </location>
</feature>
<comment type="caution">
    <text evidence="3">The sequence shown here is derived from an EMBL/GenBank/DDBJ whole genome shotgun (WGS) entry which is preliminary data.</text>
</comment>
<dbReference type="InterPro" id="IPR035940">
    <property type="entry name" value="CAP_sf"/>
</dbReference>
<feature type="chain" id="PRO_5047246499" description="SCP domain-containing protein" evidence="1">
    <location>
        <begin position="23"/>
        <end position="145"/>
    </location>
</feature>
<proteinExistence type="predicted"/>
<accession>A0ABR1CS76</accession>
<evidence type="ECO:0000313" key="3">
    <source>
        <dbReference type="EMBL" id="KAK6740920.1"/>
    </source>
</evidence>
<protein>
    <recommendedName>
        <fullName evidence="2">SCP domain-containing protein</fullName>
    </recommendedName>
</protein>
<evidence type="ECO:0000259" key="2">
    <source>
        <dbReference type="Pfam" id="PF00188"/>
    </source>
</evidence>
<dbReference type="Gene3D" id="3.40.33.10">
    <property type="entry name" value="CAP"/>
    <property type="match status" value="1"/>
</dbReference>
<keyword evidence="1" id="KW-0732">Signal</keyword>
<evidence type="ECO:0000313" key="4">
    <source>
        <dbReference type="Proteomes" id="UP001303046"/>
    </source>
</evidence>
<dbReference type="CDD" id="cd05380">
    <property type="entry name" value="CAP_euk"/>
    <property type="match status" value="1"/>
</dbReference>
<organism evidence="3 4">
    <name type="scientific">Necator americanus</name>
    <name type="common">Human hookworm</name>
    <dbReference type="NCBI Taxonomy" id="51031"/>
    <lineage>
        <taxon>Eukaryota</taxon>
        <taxon>Metazoa</taxon>
        <taxon>Ecdysozoa</taxon>
        <taxon>Nematoda</taxon>
        <taxon>Chromadorea</taxon>
        <taxon>Rhabditida</taxon>
        <taxon>Rhabditina</taxon>
        <taxon>Rhabditomorpha</taxon>
        <taxon>Strongyloidea</taxon>
        <taxon>Ancylostomatidae</taxon>
        <taxon>Bunostominae</taxon>
        <taxon>Necator</taxon>
    </lineage>
</organism>
<gene>
    <name evidence="3" type="primary">Necator_chrIII.g9787</name>
    <name evidence="3" type="ORF">RB195_009022</name>
</gene>
<name>A0ABR1CS76_NECAM</name>
<evidence type="ECO:0000256" key="1">
    <source>
        <dbReference type="SAM" id="SignalP"/>
    </source>
</evidence>